<protein>
    <submittedName>
        <fullName evidence="1">Uncharacterized protein</fullName>
    </submittedName>
</protein>
<evidence type="ECO:0000313" key="1">
    <source>
        <dbReference type="EMBL" id="KAJ9078520.1"/>
    </source>
</evidence>
<gene>
    <name evidence="1" type="ORF">DSO57_1005963</name>
</gene>
<keyword evidence="2" id="KW-1185">Reference proteome</keyword>
<comment type="caution">
    <text evidence="1">The sequence shown here is derived from an EMBL/GenBank/DDBJ whole genome shotgun (WGS) entry which is preliminary data.</text>
</comment>
<dbReference type="EMBL" id="QTSX02002146">
    <property type="protein sequence ID" value="KAJ9078520.1"/>
    <property type="molecule type" value="Genomic_DNA"/>
</dbReference>
<reference evidence="1" key="1">
    <citation type="submission" date="2022-04" db="EMBL/GenBank/DDBJ databases">
        <title>Genome of the entomopathogenic fungus Entomophthora muscae.</title>
        <authorList>
            <person name="Elya C."/>
            <person name="Lovett B.R."/>
            <person name="Lee E."/>
            <person name="Macias A.M."/>
            <person name="Hajek A.E."/>
            <person name="De Bivort B.L."/>
            <person name="Kasson M.T."/>
            <person name="De Fine Licht H.H."/>
            <person name="Stajich J.E."/>
        </authorList>
    </citation>
    <scope>NUCLEOTIDE SEQUENCE</scope>
    <source>
        <strain evidence="1">Berkeley</strain>
    </source>
</reference>
<name>A0ACC2TUT4_9FUNG</name>
<sequence length="91" mass="10198">MAFQKDNSLMRGVLVQLSKKISSLEEDLYQGSLQIIDSDATIQIADLEAQLCCLQEQGCNCRTNELKLTTITSFSKTTKDYENTEVSSKIE</sequence>
<dbReference type="Proteomes" id="UP001165960">
    <property type="component" value="Unassembled WGS sequence"/>
</dbReference>
<proteinExistence type="predicted"/>
<accession>A0ACC2TUT4</accession>
<organism evidence="1 2">
    <name type="scientific">Entomophthora muscae</name>
    <dbReference type="NCBI Taxonomy" id="34485"/>
    <lineage>
        <taxon>Eukaryota</taxon>
        <taxon>Fungi</taxon>
        <taxon>Fungi incertae sedis</taxon>
        <taxon>Zoopagomycota</taxon>
        <taxon>Entomophthoromycotina</taxon>
        <taxon>Entomophthoromycetes</taxon>
        <taxon>Entomophthorales</taxon>
        <taxon>Entomophthoraceae</taxon>
        <taxon>Entomophthora</taxon>
    </lineage>
</organism>
<evidence type="ECO:0000313" key="2">
    <source>
        <dbReference type="Proteomes" id="UP001165960"/>
    </source>
</evidence>